<evidence type="ECO:0000256" key="1">
    <source>
        <dbReference type="SAM" id="Coils"/>
    </source>
</evidence>
<evidence type="ECO:0000313" key="4">
    <source>
        <dbReference type="Proteomes" id="UP000494256"/>
    </source>
</evidence>
<feature type="domain" description="FP protein N-terminal" evidence="2">
    <location>
        <begin position="100"/>
        <end position="142"/>
    </location>
</feature>
<proteinExistence type="predicted"/>
<dbReference type="SUPFAM" id="SSF56219">
    <property type="entry name" value="DNase I-like"/>
    <property type="match status" value="1"/>
</dbReference>
<accession>A0A8S0ZNV5</accession>
<comment type="caution">
    <text evidence="3">The sequence shown here is derived from an EMBL/GenBank/DDBJ whole genome shotgun (WGS) entry which is preliminary data.</text>
</comment>
<organism evidence="3 4">
    <name type="scientific">Arctia plantaginis</name>
    <name type="common">Wood tiger moth</name>
    <name type="synonym">Phalaena plantaginis</name>
    <dbReference type="NCBI Taxonomy" id="874455"/>
    <lineage>
        <taxon>Eukaryota</taxon>
        <taxon>Metazoa</taxon>
        <taxon>Ecdysozoa</taxon>
        <taxon>Arthropoda</taxon>
        <taxon>Hexapoda</taxon>
        <taxon>Insecta</taxon>
        <taxon>Pterygota</taxon>
        <taxon>Neoptera</taxon>
        <taxon>Endopterygota</taxon>
        <taxon>Lepidoptera</taxon>
        <taxon>Glossata</taxon>
        <taxon>Ditrysia</taxon>
        <taxon>Noctuoidea</taxon>
        <taxon>Erebidae</taxon>
        <taxon>Arctiinae</taxon>
        <taxon>Arctia</taxon>
    </lineage>
</organism>
<dbReference type="EMBL" id="CADEBD010000297">
    <property type="protein sequence ID" value="CAB3234886.1"/>
    <property type="molecule type" value="Genomic_DNA"/>
</dbReference>
<dbReference type="Gene3D" id="3.60.10.10">
    <property type="entry name" value="Endonuclease/exonuclease/phosphatase"/>
    <property type="match status" value="1"/>
</dbReference>
<dbReference type="Pfam" id="PF03258">
    <property type="entry name" value="Baculo_FP"/>
    <property type="match status" value="1"/>
</dbReference>
<gene>
    <name evidence="3" type="ORF">APLA_LOCUS6771</name>
</gene>
<dbReference type="InterPro" id="IPR004941">
    <property type="entry name" value="FP_N"/>
</dbReference>
<evidence type="ECO:0000259" key="2">
    <source>
        <dbReference type="Pfam" id="PF03258"/>
    </source>
</evidence>
<protein>
    <recommendedName>
        <fullName evidence="2">FP protein N-terminal domain-containing protein</fullName>
    </recommendedName>
</protein>
<feature type="coiled-coil region" evidence="1">
    <location>
        <begin position="34"/>
        <end position="103"/>
    </location>
</feature>
<sequence>MGIKFVDETKITLNPREESGENVLAEVNKKLAVIYNLEKKIEELTNSVEFYADMYQTLLDFKEESQKKMKTLEQKNVYLEKCNKALEERVQELEMKDKEKNIEIHGLEKHENENTKLVVQKMAQKLNLDPNDIEEAQRELENLLQSVPASDSVIVIGDTNINILNDTINPTVSRYKNALCECGLLCVIPSEEATREAIADGRLEASCLDHIWVRAGRSGRDACAYVLESRIADHHGIGIMLNLSVIGSENQCVNDNINNNNSMREVLKDKIVKQKLDEYDWAQLNTITCPSDRQYICVFYEHLQNVYVLLRKPLLSMSTIFKLKIDMKDMVP</sequence>
<evidence type="ECO:0000313" key="3">
    <source>
        <dbReference type="EMBL" id="CAB3234886.1"/>
    </source>
</evidence>
<dbReference type="AlphaFoldDB" id="A0A8S0ZNV5"/>
<dbReference type="InterPro" id="IPR036691">
    <property type="entry name" value="Endo/exonu/phosph_ase_sf"/>
</dbReference>
<dbReference type="OrthoDB" id="7344780at2759"/>
<reference evidence="3 4" key="1">
    <citation type="submission" date="2020-04" db="EMBL/GenBank/DDBJ databases">
        <authorList>
            <person name="Wallbank WR R."/>
            <person name="Pardo Diaz C."/>
            <person name="Kozak K."/>
            <person name="Martin S."/>
            <person name="Jiggins C."/>
            <person name="Moest M."/>
            <person name="Warren A I."/>
            <person name="Byers J.R.P. K."/>
            <person name="Montejo-Kovacevich G."/>
            <person name="Yen C E."/>
        </authorList>
    </citation>
    <scope>NUCLEOTIDE SEQUENCE [LARGE SCALE GENOMIC DNA]</scope>
</reference>
<keyword evidence="1" id="KW-0175">Coiled coil</keyword>
<name>A0A8S0ZNV5_ARCPL</name>
<dbReference type="Proteomes" id="UP000494256">
    <property type="component" value="Unassembled WGS sequence"/>
</dbReference>